<evidence type="ECO:0000313" key="3">
    <source>
        <dbReference type="EMBL" id="NMO95651.1"/>
    </source>
</evidence>
<evidence type="ECO:0000256" key="1">
    <source>
        <dbReference type="SAM" id="Phobius"/>
    </source>
</evidence>
<gene>
    <name evidence="3" type="ORF">HII30_07680</name>
</gene>
<dbReference type="EMBL" id="JABBPN010000005">
    <property type="protein sequence ID" value="NMO95651.1"/>
    <property type="molecule type" value="Genomic_DNA"/>
</dbReference>
<dbReference type="GO" id="GO:0006508">
    <property type="term" value="P:proteolysis"/>
    <property type="evidence" value="ECO:0007669"/>
    <property type="project" value="UniProtKB-KW"/>
</dbReference>
<dbReference type="GO" id="GO:0004175">
    <property type="term" value="F:endopeptidase activity"/>
    <property type="evidence" value="ECO:0007669"/>
    <property type="project" value="UniProtKB-ARBA"/>
</dbReference>
<evidence type="ECO:0000313" key="4">
    <source>
        <dbReference type="Proteomes" id="UP000565468"/>
    </source>
</evidence>
<protein>
    <submittedName>
        <fullName evidence="3">CPBP family intramembrane metalloprotease</fullName>
    </submittedName>
</protein>
<feature type="domain" description="CAAX prenyl protease 2/Lysostaphin resistance protein A-like" evidence="2">
    <location>
        <begin position="414"/>
        <end position="505"/>
    </location>
</feature>
<feature type="transmembrane region" description="Helical" evidence="1">
    <location>
        <begin position="375"/>
        <end position="399"/>
    </location>
</feature>
<dbReference type="RefSeq" id="WP_169504433.1">
    <property type="nucleotide sequence ID" value="NZ_JABBPN010000005.1"/>
</dbReference>
<keyword evidence="3" id="KW-0482">Metalloprotease</keyword>
<accession>A0A848M601</accession>
<feature type="transmembrane region" description="Helical" evidence="1">
    <location>
        <begin position="521"/>
        <end position="539"/>
    </location>
</feature>
<comment type="caution">
    <text evidence="3">The sequence shown here is derived from an EMBL/GenBank/DDBJ whole genome shotgun (WGS) entry which is preliminary data.</text>
</comment>
<feature type="transmembrane region" description="Helical" evidence="1">
    <location>
        <begin position="255"/>
        <end position="274"/>
    </location>
</feature>
<dbReference type="AlphaFoldDB" id="A0A848M601"/>
<feature type="transmembrane region" description="Helical" evidence="1">
    <location>
        <begin position="324"/>
        <end position="346"/>
    </location>
</feature>
<proteinExistence type="predicted"/>
<keyword evidence="1" id="KW-0472">Membrane</keyword>
<name>A0A848M601_PAELE</name>
<keyword evidence="4" id="KW-1185">Reference proteome</keyword>
<organism evidence="3 4">
    <name type="scientific">Paenibacillus lemnae</name>
    <dbReference type="NCBI Taxonomy" id="1330551"/>
    <lineage>
        <taxon>Bacteria</taxon>
        <taxon>Bacillati</taxon>
        <taxon>Bacillota</taxon>
        <taxon>Bacilli</taxon>
        <taxon>Bacillales</taxon>
        <taxon>Paenibacillaceae</taxon>
        <taxon>Paenibacillus</taxon>
    </lineage>
</organism>
<feature type="transmembrane region" description="Helical" evidence="1">
    <location>
        <begin position="286"/>
        <end position="304"/>
    </location>
</feature>
<reference evidence="3 4" key="1">
    <citation type="submission" date="2020-04" db="EMBL/GenBank/DDBJ databases">
        <title>Paenibacillus algicola sp. nov., a novel marine bacterium producing alginate lyase.</title>
        <authorList>
            <person name="Huang H."/>
        </authorList>
    </citation>
    <scope>NUCLEOTIDE SEQUENCE [LARGE SCALE GENOMIC DNA]</scope>
    <source>
        <strain evidence="3 4">L7-75</strain>
    </source>
</reference>
<keyword evidence="1" id="KW-1133">Transmembrane helix</keyword>
<dbReference type="GO" id="GO:0080120">
    <property type="term" value="P:CAAX-box protein maturation"/>
    <property type="evidence" value="ECO:0007669"/>
    <property type="project" value="UniProtKB-ARBA"/>
</dbReference>
<keyword evidence="3" id="KW-0378">Hydrolase</keyword>
<keyword evidence="1" id="KW-0812">Transmembrane</keyword>
<dbReference type="Pfam" id="PF02517">
    <property type="entry name" value="Rce1-like"/>
    <property type="match status" value="1"/>
</dbReference>
<feature type="transmembrane region" description="Helical" evidence="1">
    <location>
        <begin position="467"/>
        <end position="489"/>
    </location>
</feature>
<dbReference type="InterPro" id="IPR003675">
    <property type="entry name" value="Rce1/LyrA-like_dom"/>
</dbReference>
<dbReference type="Proteomes" id="UP000565468">
    <property type="component" value="Unassembled WGS sequence"/>
</dbReference>
<dbReference type="GO" id="GO:0008237">
    <property type="term" value="F:metallopeptidase activity"/>
    <property type="evidence" value="ECO:0007669"/>
    <property type="project" value="UniProtKB-KW"/>
</dbReference>
<feature type="transmembrane region" description="Helical" evidence="1">
    <location>
        <begin position="411"/>
        <end position="431"/>
    </location>
</feature>
<sequence>MNRSGTPLVLKPDFKPLITMALIGCFLFLILQVIPGINSEASNPNLISKTEAAEAAERFVNEQISFTPDRTQSPVVSYQTRSGLYGYLTKESQLEQYNKQYKDKYPYDVYRVRFEQPDGTALNIDVHMQTGAISGFIYDLKDSSYKGALLQGERVRQQMLLAIEGDMTLTQKQTLAEPWVVRAGYNPSKLTLVTQEGDPGLIYRDPSASVGDAVLELKFTYENNQLRSYEPGFSVPAAHTQYVERQTLQATLLTFLGYGLLTLVLGKLSIVYSVKTRAHTSFKRGIFLAILVFIIQMLNVYNLMPLYESEGMSSSMIRGVMLFYGGYSLIFSALVYFALVGGSGLWQKENSLNPWPRSKEPGYGRYVLQSMKLGYLWAFILMGVQSIIFVVLGLTLNTWSTTDAEQSPYNMLYPFLFPLMAWLAGIMEEAVFRMFGIKMLKKIFRSTFAASLISSIIWALGHTLYPIYPIISRPIELVVIGLLFSFIFLRYGYLAVMFAHVVFNSILMGFSLAMMSGTANLLTGIFYMLLPAIVGLVIFKYHQPKQKSFGGSTV</sequence>
<evidence type="ECO:0000259" key="2">
    <source>
        <dbReference type="Pfam" id="PF02517"/>
    </source>
</evidence>
<keyword evidence="3" id="KW-0645">Protease</keyword>
<feature type="transmembrane region" description="Helical" evidence="1">
    <location>
        <begin position="443"/>
        <end position="461"/>
    </location>
</feature>